<evidence type="ECO:0000313" key="5">
    <source>
        <dbReference type="Proteomes" id="UP000661435"/>
    </source>
</evidence>
<dbReference type="GO" id="GO:0005737">
    <property type="term" value="C:cytoplasm"/>
    <property type="evidence" value="ECO:0007669"/>
    <property type="project" value="UniProtKB-SubCell"/>
</dbReference>
<keyword evidence="3" id="KW-0963">Cytoplasm</keyword>
<dbReference type="Gene3D" id="3.90.950.10">
    <property type="match status" value="1"/>
</dbReference>
<dbReference type="RefSeq" id="WP_186908153.1">
    <property type="nucleotide sequence ID" value="NZ_JACOPP010000015.1"/>
</dbReference>
<evidence type="ECO:0000256" key="3">
    <source>
        <dbReference type="HAMAP-Rule" id="MF_00528"/>
    </source>
</evidence>
<sequence>MGIVLASRSPRRRQLLEQMGLRDFRIVCSDADETASPGLTPPALVEALSARKAAAVQHAAAAGDLIIAADTVVALDGRVLGKPADGPDAFAMLSALSGRRHQVYTGLTVVCGAQRLTEHEVTAVTFRSLSSAEICAYIATGEPMDKAGAYGIQGRGALFVEGIEGDYYNVMGLPVCRLGRILARLGVDCARLWSEL</sequence>
<dbReference type="GO" id="GO:0009117">
    <property type="term" value="P:nucleotide metabolic process"/>
    <property type="evidence" value="ECO:0007669"/>
    <property type="project" value="UniProtKB-KW"/>
</dbReference>
<gene>
    <name evidence="4" type="primary">maf</name>
    <name evidence="4" type="ORF">H8S57_11065</name>
</gene>
<dbReference type="NCBIfam" id="TIGR00172">
    <property type="entry name" value="maf"/>
    <property type="match status" value="1"/>
</dbReference>
<proteinExistence type="inferred from homology"/>
<comment type="catalytic activity">
    <reaction evidence="3">
        <text>UTP + H2O = UMP + diphosphate + H(+)</text>
        <dbReference type="Rhea" id="RHEA:29395"/>
        <dbReference type="ChEBI" id="CHEBI:15377"/>
        <dbReference type="ChEBI" id="CHEBI:15378"/>
        <dbReference type="ChEBI" id="CHEBI:33019"/>
        <dbReference type="ChEBI" id="CHEBI:46398"/>
        <dbReference type="ChEBI" id="CHEBI:57865"/>
        <dbReference type="EC" id="3.6.1.9"/>
    </reaction>
</comment>
<dbReference type="PANTHER" id="PTHR43213:SF5">
    <property type="entry name" value="BIFUNCTIONAL DTTP_UTP PYROPHOSPHATASE_METHYLTRANSFERASE PROTEIN-RELATED"/>
    <property type="match status" value="1"/>
</dbReference>
<evidence type="ECO:0000256" key="2">
    <source>
        <dbReference type="ARBA" id="ARBA00022801"/>
    </source>
</evidence>
<keyword evidence="3" id="KW-0546">Nucleotide metabolism</keyword>
<comment type="similarity">
    <text evidence="3">Belongs to the Maf family. YhdE subfamily.</text>
</comment>
<keyword evidence="2 3" id="KW-0378">Hydrolase</keyword>
<dbReference type="InterPro" id="IPR003697">
    <property type="entry name" value="Maf-like"/>
</dbReference>
<dbReference type="CDD" id="cd00555">
    <property type="entry name" value="Maf"/>
    <property type="match status" value="1"/>
</dbReference>
<dbReference type="GO" id="GO:0047429">
    <property type="term" value="F:nucleoside triphosphate diphosphatase activity"/>
    <property type="evidence" value="ECO:0007669"/>
    <property type="project" value="UniProtKB-EC"/>
</dbReference>
<dbReference type="HAMAP" id="MF_00528">
    <property type="entry name" value="Maf"/>
    <property type="match status" value="1"/>
</dbReference>
<dbReference type="SUPFAM" id="SSF52972">
    <property type="entry name" value="ITPase-like"/>
    <property type="match status" value="1"/>
</dbReference>
<feature type="active site" description="Proton acceptor" evidence="3">
    <location>
        <position position="70"/>
    </location>
</feature>
<dbReference type="EC" id="3.6.1.9" evidence="3"/>
<reference evidence="4" key="1">
    <citation type="submission" date="2020-08" db="EMBL/GenBank/DDBJ databases">
        <title>Genome public.</title>
        <authorList>
            <person name="Liu C."/>
            <person name="Sun Q."/>
        </authorList>
    </citation>
    <scope>NUCLEOTIDE SEQUENCE</scope>
    <source>
        <strain evidence="4">NSJ-51</strain>
    </source>
</reference>
<comment type="catalytic activity">
    <reaction evidence="3">
        <text>dTTP + H2O = dTMP + diphosphate + H(+)</text>
        <dbReference type="Rhea" id="RHEA:28534"/>
        <dbReference type="ChEBI" id="CHEBI:15377"/>
        <dbReference type="ChEBI" id="CHEBI:15378"/>
        <dbReference type="ChEBI" id="CHEBI:33019"/>
        <dbReference type="ChEBI" id="CHEBI:37568"/>
        <dbReference type="ChEBI" id="CHEBI:63528"/>
        <dbReference type="EC" id="3.6.1.9"/>
    </reaction>
</comment>
<dbReference type="PIRSF" id="PIRSF006305">
    <property type="entry name" value="Maf"/>
    <property type="match status" value="1"/>
</dbReference>
<name>A0A8J6J5R5_9FIRM</name>
<dbReference type="Pfam" id="PF02545">
    <property type="entry name" value="Maf"/>
    <property type="match status" value="1"/>
</dbReference>
<organism evidence="4 5">
    <name type="scientific">Lawsonibacter hominis</name>
    <dbReference type="NCBI Taxonomy" id="2763053"/>
    <lineage>
        <taxon>Bacteria</taxon>
        <taxon>Bacillati</taxon>
        <taxon>Bacillota</taxon>
        <taxon>Clostridia</taxon>
        <taxon>Eubacteriales</taxon>
        <taxon>Oscillospiraceae</taxon>
        <taxon>Lawsonibacter</taxon>
    </lineage>
</organism>
<comment type="cofactor">
    <cofactor evidence="1 3">
        <name>a divalent metal cation</name>
        <dbReference type="ChEBI" id="CHEBI:60240"/>
    </cofactor>
</comment>
<accession>A0A8J6J5R5</accession>
<evidence type="ECO:0000313" key="4">
    <source>
        <dbReference type="EMBL" id="MBC5734263.1"/>
    </source>
</evidence>
<comment type="function">
    <text evidence="3">Nucleoside triphosphate pyrophosphatase that hydrolyzes dTTP and UTP. May have a dual role in cell division arrest and in preventing the incorporation of modified nucleotides into cellular nucleic acids.</text>
</comment>
<feature type="site" description="Important for substrate specificity" evidence="3">
    <location>
        <position position="11"/>
    </location>
</feature>
<dbReference type="AlphaFoldDB" id="A0A8J6J5R5"/>
<feature type="site" description="Important for substrate specificity" evidence="3">
    <location>
        <position position="153"/>
    </location>
</feature>
<dbReference type="PANTHER" id="PTHR43213">
    <property type="entry name" value="BIFUNCTIONAL DTTP/UTP PYROPHOSPHATASE/METHYLTRANSFERASE PROTEIN-RELATED"/>
    <property type="match status" value="1"/>
</dbReference>
<feature type="site" description="Important for substrate specificity" evidence="3">
    <location>
        <position position="71"/>
    </location>
</feature>
<dbReference type="EMBL" id="JACOPP010000015">
    <property type="protein sequence ID" value="MBC5734263.1"/>
    <property type="molecule type" value="Genomic_DNA"/>
</dbReference>
<dbReference type="InterPro" id="IPR029001">
    <property type="entry name" value="ITPase-like_fam"/>
</dbReference>
<protein>
    <recommendedName>
        <fullName evidence="3">dTTP/UTP pyrophosphatase</fullName>
        <shortName evidence="3">dTTPase/UTPase</shortName>
        <ecNumber evidence="3">3.6.1.9</ecNumber>
    </recommendedName>
    <alternativeName>
        <fullName evidence="3">Nucleoside triphosphate pyrophosphatase</fullName>
    </alternativeName>
    <alternativeName>
        <fullName evidence="3">Nucleotide pyrophosphatase</fullName>
        <shortName evidence="3">Nucleotide PPase</shortName>
    </alternativeName>
</protein>
<comment type="caution">
    <text evidence="4">The sequence shown here is derived from an EMBL/GenBank/DDBJ whole genome shotgun (WGS) entry which is preliminary data.</text>
</comment>
<comment type="subcellular location">
    <subcellularLocation>
        <location evidence="3">Cytoplasm</location>
    </subcellularLocation>
</comment>
<evidence type="ECO:0000256" key="1">
    <source>
        <dbReference type="ARBA" id="ARBA00001968"/>
    </source>
</evidence>
<comment type="caution">
    <text evidence="3">Lacks conserved residue(s) required for the propagation of feature annotation.</text>
</comment>
<keyword evidence="5" id="KW-1185">Reference proteome</keyword>
<dbReference type="Proteomes" id="UP000661435">
    <property type="component" value="Unassembled WGS sequence"/>
</dbReference>